<dbReference type="InterPro" id="IPR036188">
    <property type="entry name" value="FAD/NAD-bd_sf"/>
</dbReference>
<organism evidence="2">
    <name type="scientific">Notodromas monacha</name>
    <dbReference type="NCBI Taxonomy" id="399045"/>
    <lineage>
        <taxon>Eukaryota</taxon>
        <taxon>Metazoa</taxon>
        <taxon>Ecdysozoa</taxon>
        <taxon>Arthropoda</taxon>
        <taxon>Crustacea</taxon>
        <taxon>Oligostraca</taxon>
        <taxon>Ostracoda</taxon>
        <taxon>Podocopa</taxon>
        <taxon>Podocopida</taxon>
        <taxon>Cypridocopina</taxon>
        <taxon>Cypridoidea</taxon>
        <taxon>Cyprididae</taxon>
        <taxon>Notodromas</taxon>
    </lineage>
</organism>
<dbReference type="Gene3D" id="3.50.50.60">
    <property type="entry name" value="FAD/NAD(P)-binding domain"/>
    <property type="match status" value="1"/>
</dbReference>
<dbReference type="SUPFAM" id="SSF51905">
    <property type="entry name" value="FAD/NAD(P)-binding domain"/>
    <property type="match status" value="1"/>
</dbReference>
<dbReference type="InterPro" id="IPR050540">
    <property type="entry name" value="F-actin_Monoox_Mical"/>
</dbReference>
<name>A0A7R9BUV8_9CRUS</name>
<protein>
    <recommendedName>
        <fullName evidence="1">FAD/NAD(P)-binding domain-containing protein</fullName>
    </recommendedName>
</protein>
<evidence type="ECO:0000313" key="2">
    <source>
        <dbReference type="EMBL" id="CAD7280932.1"/>
    </source>
</evidence>
<feature type="domain" description="FAD/NAD(P)-binding" evidence="1">
    <location>
        <begin position="92"/>
        <end position="128"/>
    </location>
</feature>
<evidence type="ECO:0000313" key="3">
    <source>
        <dbReference type="Proteomes" id="UP000678499"/>
    </source>
</evidence>
<dbReference type="Proteomes" id="UP000678499">
    <property type="component" value="Unassembled WGS sequence"/>
</dbReference>
<proteinExistence type="predicted"/>
<dbReference type="InterPro" id="IPR023753">
    <property type="entry name" value="FAD/NAD-binding_dom"/>
</dbReference>
<reference evidence="2" key="1">
    <citation type="submission" date="2020-11" db="EMBL/GenBank/DDBJ databases">
        <authorList>
            <person name="Tran Van P."/>
        </authorList>
    </citation>
    <scope>NUCLEOTIDE SEQUENCE</scope>
</reference>
<dbReference type="EMBL" id="OA884528">
    <property type="protein sequence ID" value="CAD7280932.1"/>
    <property type="molecule type" value="Genomic_DNA"/>
</dbReference>
<dbReference type="PANTHER" id="PTHR23167">
    <property type="entry name" value="CALPONIN HOMOLOGY DOMAIN-CONTAINING PROTEIN DDB_G0272472-RELATED"/>
    <property type="match status" value="1"/>
</dbReference>
<gene>
    <name evidence="2" type="ORF">NMOB1V02_LOCUS8588</name>
</gene>
<dbReference type="PANTHER" id="PTHR23167:SF54">
    <property type="entry name" value="[F-ACTIN]-MONOOXYGENASE MICAL"/>
    <property type="match status" value="1"/>
</dbReference>
<sequence length="164" mass="18786">MVENDHYEVSGEDLAHAAQLFDQFWSAQTQKTVLGYFRQMCEKLRLRPTNFPQFFPRLKSKLKSWKAQSLWTKIEKRASHRCYAKGKACINTRVLIIGGGPCGLRTAIEAQLCGAKVVVIEKRDRFSRNNVLHLWPFVIHDLKALGAKKFYGKFCAGSIDHISE</sequence>
<dbReference type="OrthoDB" id="20799at2759"/>
<dbReference type="GO" id="GO:0016491">
    <property type="term" value="F:oxidoreductase activity"/>
    <property type="evidence" value="ECO:0007669"/>
    <property type="project" value="InterPro"/>
</dbReference>
<dbReference type="Pfam" id="PF07992">
    <property type="entry name" value="Pyr_redox_2"/>
    <property type="match status" value="1"/>
</dbReference>
<accession>A0A7R9BUV8</accession>
<dbReference type="EMBL" id="CAJPEX010002491">
    <property type="protein sequence ID" value="CAG0921084.1"/>
    <property type="molecule type" value="Genomic_DNA"/>
</dbReference>
<evidence type="ECO:0000259" key="1">
    <source>
        <dbReference type="Pfam" id="PF07992"/>
    </source>
</evidence>
<keyword evidence="3" id="KW-1185">Reference proteome</keyword>
<dbReference type="AlphaFoldDB" id="A0A7R9BUV8"/>